<keyword evidence="4" id="KW-0546">Nucleotide metabolism</keyword>
<dbReference type="GO" id="GO:0000287">
    <property type="term" value="F:magnesium ion binding"/>
    <property type="evidence" value="ECO:0007669"/>
    <property type="project" value="InterPro"/>
</dbReference>
<keyword evidence="7" id="KW-1185">Reference proteome</keyword>
<evidence type="ECO:0000256" key="2">
    <source>
        <dbReference type="ARBA" id="ARBA00006581"/>
    </source>
</evidence>
<accession>A0A8J5KH80</accession>
<dbReference type="Pfam" id="PF00692">
    <property type="entry name" value="dUTPase"/>
    <property type="match status" value="1"/>
</dbReference>
<dbReference type="EMBL" id="JACMSC010000016">
    <property type="protein sequence ID" value="KAG6483211.1"/>
    <property type="molecule type" value="Genomic_DNA"/>
</dbReference>
<dbReference type="AlphaFoldDB" id="A0A8J5KH80"/>
<evidence type="ECO:0000256" key="4">
    <source>
        <dbReference type="ARBA" id="ARBA00023080"/>
    </source>
</evidence>
<dbReference type="InterPro" id="IPR008181">
    <property type="entry name" value="dUTPase"/>
</dbReference>
<dbReference type="GO" id="GO:0004170">
    <property type="term" value="F:dUTP diphosphatase activity"/>
    <property type="evidence" value="ECO:0007669"/>
    <property type="project" value="UniProtKB-EC"/>
</dbReference>
<proteinExistence type="inferred from homology"/>
<evidence type="ECO:0000256" key="3">
    <source>
        <dbReference type="ARBA" id="ARBA00012379"/>
    </source>
</evidence>
<dbReference type="EC" id="3.6.1.23" evidence="3"/>
<comment type="similarity">
    <text evidence="2">Belongs to the dUTPase family.</text>
</comment>
<dbReference type="InterPro" id="IPR036157">
    <property type="entry name" value="dUTPase-like_sf"/>
</dbReference>
<gene>
    <name evidence="6" type="ORF">ZIOFF_059853</name>
</gene>
<evidence type="ECO:0000256" key="1">
    <source>
        <dbReference type="ARBA" id="ARBA00005142"/>
    </source>
</evidence>
<name>A0A8J5KH80_ZINOF</name>
<evidence type="ECO:0000313" key="6">
    <source>
        <dbReference type="EMBL" id="KAG6483211.1"/>
    </source>
</evidence>
<dbReference type="SUPFAM" id="SSF51283">
    <property type="entry name" value="dUTPase-like"/>
    <property type="match status" value="1"/>
</dbReference>
<dbReference type="GO" id="GO:0006226">
    <property type="term" value="P:dUMP biosynthetic process"/>
    <property type="evidence" value="ECO:0007669"/>
    <property type="project" value="InterPro"/>
</dbReference>
<dbReference type="InterPro" id="IPR029054">
    <property type="entry name" value="dUTPase-like"/>
</dbReference>
<evidence type="ECO:0000313" key="7">
    <source>
        <dbReference type="Proteomes" id="UP000734854"/>
    </source>
</evidence>
<dbReference type="Proteomes" id="UP000734854">
    <property type="component" value="Unassembled WGS sequence"/>
</dbReference>
<reference evidence="6 7" key="1">
    <citation type="submission" date="2020-08" db="EMBL/GenBank/DDBJ databases">
        <title>Plant Genome Project.</title>
        <authorList>
            <person name="Zhang R.-G."/>
        </authorList>
    </citation>
    <scope>NUCLEOTIDE SEQUENCE [LARGE SCALE GENOMIC DNA]</scope>
    <source>
        <tissue evidence="6">Rhizome</tissue>
    </source>
</reference>
<dbReference type="Gene3D" id="2.70.40.10">
    <property type="match status" value="1"/>
</dbReference>
<evidence type="ECO:0000259" key="5">
    <source>
        <dbReference type="Pfam" id="PF00692"/>
    </source>
</evidence>
<dbReference type="PANTHER" id="PTHR11241">
    <property type="entry name" value="DEOXYURIDINE 5'-TRIPHOSPHATE NUCLEOTIDOHYDROLASE"/>
    <property type="match status" value="1"/>
</dbReference>
<comment type="pathway">
    <text evidence="1">Pyrimidine metabolism; dUMP biosynthesis; dUMP from dCTP (dUTP route): step 2/2.</text>
</comment>
<dbReference type="GO" id="GO:0046081">
    <property type="term" value="P:dUTP catabolic process"/>
    <property type="evidence" value="ECO:0007669"/>
    <property type="project" value="InterPro"/>
</dbReference>
<sequence>MVGRLSNTPNVSFAYEIQGVVDYLTSHDVRALPGRRYSTTPLLGLDWVIRPTQICIPMQPTEVNNCNLVDGRISVSFTNYNAAREQNDEIEHELLALYTKKILLILVHKLTKTAVMLKNKTTGAAGFDLAADQSTVIEPRGRALIPTGLSLEIPWGAYERITARSSIA</sequence>
<dbReference type="PANTHER" id="PTHR11241:SF0">
    <property type="entry name" value="DEOXYURIDINE 5'-TRIPHOSPHATE NUCLEOTIDOHYDROLASE"/>
    <property type="match status" value="1"/>
</dbReference>
<comment type="caution">
    <text evidence="6">The sequence shown here is derived from an EMBL/GenBank/DDBJ whole genome shotgun (WGS) entry which is preliminary data.</text>
</comment>
<feature type="domain" description="dUTPase-like" evidence="5">
    <location>
        <begin position="114"/>
        <end position="168"/>
    </location>
</feature>
<protein>
    <recommendedName>
        <fullName evidence="3">dUTP diphosphatase</fullName>
        <ecNumber evidence="3">3.6.1.23</ecNumber>
    </recommendedName>
</protein>
<organism evidence="6 7">
    <name type="scientific">Zingiber officinale</name>
    <name type="common">Ginger</name>
    <name type="synonym">Amomum zingiber</name>
    <dbReference type="NCBI Taxonomy" id="94328"/>
    <lineage>
        <taxon>Eukaryota</taxon>
        <taxon>Viridiplantae</taxon>
        <taxon>Streptophyta</taxon>
        <taxon>Embryophyta</taxon>
        <taxon>Tracheophyta</taxon>
        <taxon>Spermatophyta</taxon>
        <taxon>Magnoliopsida</taxon>
        <taxon>Liliopsida</taxon>
        <taxon>Zingiberales</taxon>
        <taxon>Zingiberaceae</taxon>
        <taxon>Zingiber</taxon>
    </lineage>
</organism>